<evidence type="ECO:0000256" key="8">
    <source>
        <dbReference type="ARBA" id="ARBA00023251"/>
    </source>
</evidence>
<dbReference type="GO" id="GO:0005886">
    <property type="term" value="C:plasma membrane"/>
    <property type="evidence" value="ECO:0007669"/>
    <property type="project" value="UniProtKB-SubCell"/>
</dbReference>
<keyword evidence="7" id="KW-0472">Membrane</keyword>
<dbReference type="GO" id="GO:1900753">
    <property type="term" value="P:doxorubicin transport"/>
    <property type="evidence" value="ECO:0007669"/>
    <property type="project" value="InterPro"/>
</dbReference>
<evidence type="ECO:0000313" key="12">
    <source>
        <dbReference type="Proteomes" id="UP000185124"/>
    </source>
</evidence>
<dbReference type="Gene3D" id="3.40.50.300">
    <property type="entry name" value="P-loop containing nucleotide triphosphate hydrolases"/>
    <property type="match status" value="1"/>
</dbReference>
<dbReference type="Proteomes" id="UP000185124">
    <property type="component" value="Unassembled WGS sequence"/>
</dbReference>
<evidence type="ECO:0000256" key="9">
    <source>
        <dbReference type="ARBA" id="ARBA00049985"/>
    </source>
</evidence>
<comment type="similarity">
    <text evidence="9">Belongs to the ABC transporter superfamily. Drug exporter-1 (DrugE1) (TC 3.A.1.105) family.</text>
</comment>
<dbReference type="SMART" id="SM00382">
    <property type="entry name" value="AAA"/>
    <property type="match status" value="1"/>
</dbReference>
<keyword evidence="6" id="KW-1278">Translocase</keyword>
<name>A0A1N6B2W6_9ACTN</name>
<dbReference type="PANTHER" id="PTHR42711">
    <property type="entry name" value="ABC TRANSPORTER ATP-BINDING PROTEIN"/>
    <property type="match status" value="1"/>
</dbReference>
<keyword evidence="12" id="KW-1185">Reference proteome</keyword>
<comment type="subcellular location">
    <subcellularLocation>
        <location evidence="1">Cell membrane</location>
        <topology evidence="1">Peripheral membrane protein</topology>
        <orientation evidence="1">Cytoplasmic side</orientation>
    </subcellularLocation>
</comment>
<sequence length="333" mass="35294">MAYTEFMTYTVELESLTKRFGDVAVLDGVDLRVERGSVAALLGPNGAGKTTAVKVLSTLLRPDGGRAVVAGHDVVSAPAAVRRSISLTGQYAAVDEMLTGRENLILMGRLRHLTGAAARARADELLDRFELTAAGGRRVSTYSGGMARRLDIALSLVVEPRVLFLDEPTTGLDPRSRRDVWGSIGELAAAGVTVLLTTQYLEEADRLADQITVLNGGRVAAEGTAEQLKARIGGETAQLFLPDAGTLARAVPLLTATAVPIREDAETLSVHVPTDGSAAAVRDLLGLLHARGVDVERLALHRPTLDEVFLALTEQPPTEQPQTGQPQAVAVTR</sequence>
<dbReference type="InterPro" id="IPR017871">
    <property type="entry name" value="ABC_transporter-like_CS"/>
</dbReference>
<gene>
    <name evidence="11" type="ORF">SAMN04489832_6582</name>
</gene>
<keyword evidence="8" id="KW-0046">Antibiotic resistance</keyword>
<accession>A0A1N6B2W6</accession>
<evidence type="ECO:0000256" key="6">
    <source>
        <dbReference type="ARBA" id="ARBA00022967"/>
    </source>
</evidence>
<dbReference type="GO" id="GO:0016887">
    <property type="term" value="F:ATP hydrolysis activity"/>
    <property type="evidence" value="ECO:0007669"/>
    <property type="project" value="InterPro"/>
</dbReference>
<dbReference type="NCBIfam" id="TIGR01188">
    <property type="entry name" value="drrA"/>
    <property type="match status" value="1"/>
</dbReference>
<keyword evidence="5 11" id="KW-0067">ATP-binding</keyword>
<dbReference type="AlphaFoldDB" id="A0A1N6B2W6"/>
<evidence type="ECO:0000256" key="3">
    <source>
        <dbReference type="ARBA" id="ARBA00022475"/>
    </source>
</evidence>
<evidence type="ECO:0000256" key="7">
    <source>
        <dbReference type="ARBA" id="ARBA00023136"/>
    </source>
</evidence>
<feature type="domain" description="ABC transporter" evidence="10">
    <location>
        <begin position="11"/>
        <end position="241"/>
    </location>
</feature>
<keyword evidence="4" id="KW-0547">Nucleotide-binding</keyword>
<keyword evidence="2" id="KW-0813">Transport</keyword>
<proteinExistence type="inferred from homology"/>
<evidence type="ECO:0000259" key="10">
    <source>
        <dbReference type="PROSITE" id="PS50893"/>
    </source>
</evidence>
<dbReference type="EMBL" id="FSQT01000002">
    <property type="protein sequence ID" value="SIN40552.1"/>
    <property type="molecule type" value="Genomic_DNA"/>
</dbReference>
<dbReference type="PANTHER" id="PTHR42711:SF19">
    <property type="entry name" value="DOXORUBICIN RESISTANCE ATP-BINDING PROTEIN DRRA"/>
    <property type="match status" value="1"/>
</dbReference>
<dbReference type="InterPro" id="IPR050763">
    <property type="entry name" value="ABC_transporter_ATP-binding"/>
</dbReference>
<dbReference type="PROSITE" id="PS50893">
    <property type="entry name" value="ABC_TRANSPORTER_2"/>
    <property type="match status" value="1"/>
</dbReference>
<evidence type="ECO:0000256" key="2">
    <source>
        <dbReference type="ARBA" id="ARBA00022448"/>
    </source>
</evidence>
<organism evidence="11 12">
    <name type="scientific">Micromonospora cremea</name>
    <dbReference type="NCBI Taxonomy" id="709881"/>
    <lineage>
        <taxon>Bacteria</taxon>
        <taxon>Bacillati</taxon>
        <taxon>Actinomycetota</taxon>
        <taxon>Actinomycetes</taxon>
        <taxon>Micromonosporales</taxon>
        <taxon>Micromonosporaceae</taxon>
        <taxon>Micromonospora</taxon>
    </lineage>
</organism>
<dbReference type="SUPFAM" id="SSF52540">
    <property type="entry name" value="P-loop containing nucleoside triphosphate hydrolases"/>
    <property type="match status" value="1"/>
</dbReference>
<dbReference type="InterPro" id="IPR003593">
    <property type="entry name" value="AAA+_ATPase"/>
</dbReference>
<dbReference type="InterPro" id="IPR003439">
    <property type="entry name" value="ABC_transporter-like_ATP-bd"/>
</dbReference>
<dbReference type="GO" id="GO:0043215">
    <property type="term" value="P:daunorubicin transport"/>
    <property type="evidence" value="ECO:0007669"/>
    <property type="project" value="InterPro"/>
</dbReference>
<reference evidence="12" key="1">
    <citation type="submission" date="2016-12" db="EMBL/GenBank/DDBJ databases">
        <authorList>
            <person name="Varghese N."/>
            <person name="Submissions S."/>
        </authorList>
    </citation>
    <scope>NUCLEOTIDE SEQUENCE [LARGE SCALE GENOMIC DNA]</scope>
    <source>
        <strain evidence="12">DSM 45599</strain>
    </source>
</reference>
<dbReference type="STRING" id="709881.SAMN04489832_6582"/>
<dbReference type="InterPro" id="IPR027417">
    <property type="entry name" value="P-loop_NTPase"/>
</dbReference>
<keyword evidence="3" id="KW-1003">Cell membrane</keyword>
<evidence type="ECO:0000256" key="5">
    <source>
        <dbReference type="ARBA" id="ARBA00022840"/>
    </source>
</evidence>
<dbReference type="Pfam" id="PF00005">
    <property type="entry name" value="ABC_tran"/>
    <property type="match status" value="1"/>
</dbReference>
<evidence type="ECO:0000313" key="11">
    <source>
        <dbReference type="EMBL" id="SIN40552.1"/>
    </source>
</evidence>
<dbReference type="InterPro" id="IPR005894">
    <property type="entry name" value="DrrA"/>
</dbReference>
<protein>
    <submittedName>
        <fullName evidence="11">ABC-2 type transport system ATP-binding protein</fullName>
    </submittedName>
</protein>
<dbReference type="GO" id="GO:0046677">
    <property type="term" value="P:response to antibiotic"/>
    <property type="evidence" value="ECO:0007669"/>
    <property type="project" value="UniProtKB-KW"/>
</dbReference>
<evidence type="ECO:0000256" key="4">
    <source>
        <dbReference type="ARBA" id="ARBA00022741"/>
    </source>
</evidence>
<dbReference type="GO" id="GO:0005524">
    <property type="term" value="F:ATP binding"/>
    <property type="evidence" value="ECO:0007669"/>
    <property type="project" value="UniProtKB-KW"/>
</dbReference>
<evidence type="ECO:0000256" key="1">
    <source>
        <dbReference type="ARBA" id="ARBA00004413"/>
    </source>
</evidence>
<dbReference type="PROSITE" id="PS00211">
    <property type="entry name" value="ABC_TRANSPORTER_1"/>
    <property type="match status" value="1"/>
</dbReference>